<name>A0AAP0QWT2_9ROSI</name>
<dbReference type="InterPro" id="IPR032675">
    <property type="entry name" value="LRR_dom_sf"/>
</dbReference>
<gene>
    <name evidence="2" type="ORF">WN944_010110</name>
</gene>
<dbReference type="InterPro" id="IPR006566">
    <property type="entry name" value="FBD"/>
</dbReference>
<dbReference type="AlphaFoldDB" id="A0AAP0QWT2"/>
<dbReference type="Gene3D" id="3.80.10.10">
    <property type="entry name" value="Ribonuclease Inhibitor"/>
    <property type="match status" value="1"/>
</dbReference>
<keyword evidence="3" id="KW-1185">Reference proteome</keyword>
<dbReference type="InterPro" id="IPR050232">
    <property type="entry name" value="FBL13/AtMIF1-like"/>
</dbReference>
<evidence type="ECO:0000313" key="3">
    <source>
        <dbReference type="Proteomes" id="UP001428341"/>
    </source>
</evidence>
<dbReference type="PANTHER" id="PTHR31900">
    <property type="entry name" value="F-BOX/RNI SUPERFAMILY PROTEIN-RELATED"/>
    <property type="match status" value="1"/>
</dbReference>
<proteinExistence type="predicted"/>
<reference evidence="2 3" key="1">
    <citation type="submission" date="2024-05" db="EMBL/GenBank/DDBJ databases">
        <title>Haplotype-resolved chromosome-level genome assembly of Huyou (Citrus changshanensis).</title>
        <authorList>
            <person name="Miao C."/>
            <person name="Chen W."/>
            <person name="Wu Y."/>
            <person name="Wang L."/>
            <person name="Zhao S."/>
            <person name="Grierson D."/>
            <person name="Xu C."/>
            <person name="Chen K."/>
        </authorList>
    </citation>
    <scope>NUCLEOTIDE SEQUENCE [LARGE SCALE GENOMIC DNA]</scope>
    <source>
        <strain evidence="2">01-14</strain>
        <tissue evidence="2">Leaf</tissue>
    </source>
</reference>
<accession>A0AAP0QWT2</accession>
<dbReference type="SUPFAM" id="SSF52047">
    <property type="entry name" value="RNI-like"/>
    <property type="match status" value="1"/>
</dbReference>
<dbReference type="PANTHER" id="PTHR31900:SF34">
    <property type="entry name" value="EMB|CAB62440.1-RELATED"/>
    <property type="match status" value="1"/>
</dbReference>
<evidence type="ECO:0000313" key="2">
    <source>
        <dbReference type="EMBL" id="KAK9221682.1"/>
    </source>
</evidence>
<protein>
    <recommendedName>
        <fullName evidence="1">FBD domain-containing protein</fullName>
    </recommendedName>
</protein>
<dbReference type="SMART" id="SM00579">
    <property type="entry name" value="FBD"/>
    <property type="match status" value="1"/>
</dbReference>
<comment type="caution">
    <text evidence="2">The sequence shown here is derived from an EMBL/GenBank/DDBJ whole genome shotgun (WGS) entry which is preliminary data.</text>
</comment>
<dbReference type="EMBL" id="JBCGBO010000002">
    <property type="protein sequence ID" value="KAK9221682.1"/>
    <property type="molecule type" value="Genomic_DNA"/>
</dbReference>
<dbReference type="Pfam" id="PF08387">
    <property type="entry name" value="FBD"/>
    <property type="match status" value="1"/>
</dbReference>
<sequence>MRTFVLLDIPDSLVCFPSLKILYLTVQIPCGDLLQKLFSNCNCPLLEDLSIEGDIEYEENINDRLTFNIFVPTLLRLTIRLYSDNCGYVSGCKFVITAPNLQYLKIKDRSLGCFVVNEAPFLRNTYLDVGHCSLHRVVSKDKANYAMEPAVGVSCQCLLKWWRGDFPTFPNLIHLELNIDPSFGWKLLPHFLSSSPNLKVLILKKERRRFCDRIMDDLNASCDLEEYNPEASIWIEPKTLPSCLSSHLEEIQIKDTSGKDDELEAIRYFLKYGVVLKKFSIGFRSRSKEHLKNEILMLPRGSMTCEIDF</sequence>
<evidence type="ECO:0000259" key="1">
    <source>
        <dbReference type="SMART" id="SM00579"/>
    </source>
</evidence>
<organism evidence="2 3">
    <name type="scientific">Citrus x changshan-huyou</name>
    <dbReference type="NCBI Taxonomy" id="2935761"/>
    <lineage>
        <taxon>Eukaryota</taxon>
        <taxon>Viridiplantae</taxon>
        <taxon>Streptophyta</taxon>
        <taxon>Embryophyta</taxon>
        <taxon>Tracheophyta</taxon>
        <taxon>Spermatophyta</taxon>
        <taxon>Magnoliopsida</taxon>
        <taxon>eudicotyledons</taxon>
        <taxon>Gunneridae</taxon>
        <taxon>Pentapetalae</taxon>
        <taxon>rosids</taxon>
        <taxon>malvids</taxon>
        <taxon>Sapindales</taxon>
        <taxon>Rutaceae</taxon>
        <taxon>Aurantioideae</taxon>
        <taxon>Citrus</taxon>
    </lineage>
</organism>
<feature type="domain" description="FBD" evidence="1">
    <location>
        <begin position="242"/>
        <end position="309"/>
    </location>
</feature>
<dbReference type="Proteomes" id="UP001428341">
    <property type="component" value="Unassembled WGS sequence"/>
</dbReference>